<dbReference type="AlphaFoldDB" id="A0A7C9LUZ8"/>
<evidence type="ECO:0000313" key="3">
    <source>
        <dbReference type="Proteomes" id="UP000482295"/>
    </source>
</evidence>
<dbReference type="RefSeq" id="WP_155715737.1">
    <property type="nucleotide sequence ID" value="NZ_VVIQ01000004.1"/>
</dbReference>
<dbReference type="Gene3D" id="2.60.40.2340">
    <property type="match status" value="1"/>
</dbReference>
<organism evidence="2 3">
    <name type="scientific">Prevotella vespertina</name>
    <dbReference type="NCBI Taxonomy" id="2608404"/>
    <lineage>
        <taxon>Bacteria</taxon>
        <taxon>Pseudomonadati</taxon>
        <taxon>Bacteroidota</taxon>
        <taxon>Bacteroidia</taxon>
        <taxon>Bacteroidales</taxon>
        <taxon>Prevotellaceae</taxon>
        <taxon>Prevotella</taxon>
    </lineage>
</organism>
<protein>
    <recommendedName>
        <fullName evidence="1">Putative carbohydrate metabolism domain-containing protein</fullName>
    </recommendedName>
</protein>
<evidence type="ECO:0000259" key="1">
    <source>
        <dbReference type="Pfam" id="PF13201"/>
    </source>
</evidence>
<dbReference type="PROSITE" id="PS51257">
    <property type="entry name" value="PROKAR_LIPOPROTEIN"/>
    <property type="match status" value="1"/>
</dbReference>
<accession>A0A7C9LUZ8</accession>
<name>A0A7C9LUZ8_9BACT</name>
<proteinExistence type="predicted"/>
<dbReference type="Proteomes" id="UP000482295">
    <property type="component" value="Unassembled WGS sequence"/>
</dbReference>
<evidence type="ECO:0000313" key="2">
    <source>
        <dbReference type="EMBL" id="MUL27675.1"/>
    </source>
</evidence>
<gene>
    <name evidence="2" type="ORF">F0475_05010</name>
</gene>
<dbReference type="EMBL" id="VVIQ01000004">
    <property type="protein sequence ID" value="MUL27675.1"/>
    <property type="molecule type" value="Genomic_DNA"/>
</dbReference>
<dbReference type="InterPro" id="IPR038653">
    <property type="entry name" value="Put_CMD_sf"/>
</dbReference>
<comment type="caution">
    <text evidence="2">The sequence shown here is derived from an EMBL/GenBank/DDBJ whole genome shotgun (WGS) entry which is preliminary data.</text>
</comment>
<dbReference type="Pfam" id="PF13201">
    <property type="entry name" value="PCMD"/>
    <property type="match status" value="1"/>
</dbReference>
<feature type="domain" description="Putative carbohydrate metabolism" evidence="1">
    <location>
        <begin position="122"/>
        <end position="358"/>
    </location>
</feature>
<keyword evidence="3" id="KW-1185">Reference proteome</keyword>
<dbReference type="InterPro" id="IPR025112">
    <property type="entry name" value="PCMD"/>
</dbReference>
<sequence length="361" mass="39628">MRLIRPLLLTMTAGVVLSSCIKEEALNAEADITNITVKGTELIRKPVITNNTIQLYVNGWADVTHLAPVFNLTEGATIEPKDSTVRDFTQPQQYVVTSQDGQWKKAYTVSFIANNDIATAYHFETLKVDNTVSYDTFVDKTPDGGTFEWASGNSGVSFILSGKGAKDYPTSQADDGYKGKCLKLTTISTGAVGALFGSPIAAGNLFTGSFELDFGDTGKSTHFGVPFRQTPLALVGYYKYKVGDKFTDKNQTEIKDRKDDFALYAVLFETGDGVEYLDGHNSLTSDRIVLKAMLEDRKETNEWTRFSIPFKAIDGRTIDAEKLKEGKYSLAIIMSSSKDGANFEGAVGSTLYVDELELFTK</sequence>
<dbReference type="Gene3D" id="2.60.120.890">
    <property type="entry name" value="BT2081, beta-jelly-roll domain"/>
    <property type="match status" value="1"/>
</dbReference>
<reference evidence="2 3" key="1">
    <citation type="submission" date="2019-09" db="EMBL/GenBank/DDBJ databases">
        <title>Prevotella A2879 sp. nov., isolated from an abscess of a patient.</title>
        <authorList>
            <person name="Buhl M."/>
            <person name="Oberhettinger P."/>
        </authorList>
    </citation>
    <scope>NUCLEOTIDE SEQUENCE [LARGE SCALE GENOMIC DNA]</scope>
    <source>
        <strain evidence="2 3">A2879</strain>
    </source>
</reference>